<dbReference type="EMBL" id="JADCKC010000002">
    <property type="protein sequence ID" value="MBE5037765.1"/>
    <property type="molecule type" value="Genomic_DNA"/>
</dbReference>
<keyword evidence="3" id="KW-1185">Reference proteome</keyword>
<proteinExistence type="predicted"/>
<accession>A0ABR9R4R6</accession>
<name>A0ABR9R4R6_9FIRM</name>
<keyword evidence="1" id="KW-1133">Transmembrane helix</keyword>
<dbReference type="Gene3D" id="1.10.287.130">
    <property type="match status" value="1"/>
</dbReference>
<gene>
    <name evidence="2" type="ORF">INF35_08205</name>
</gene>
<keyword evidence="1" id="KW-0472">Membrane</keyword>
<feature type="transmembrane region" description="Helical" evidence="1">
    <location>
        <begin position="12"/>
        <end position="33"/>
    </location>
</feature>
<reference evidence="2 3" key="1">
    <citation type="submission" date="2020-10" db="EMBL/GenBank/DDBJ databases">
        <title>ChiBAC.</title>
        <authorList>
            <person name="Zenner C."/>
            <person name="Hitch T.C.A."/>
            <person name="Clavel T."/>
        </authorList>
    </citation>
    <scope>NUCLEOTIDE SEQUENCE [LARGE SCALE GENOMIC DNA]</scope>
    <source>
        <strain evidence="2 3">DSM 109015</strain>
    </source>
</reference>
<evidence type="ECO:0000313" key="3">
    <source>
        <dbReference type="Proteomes" id="UP000768567"/>
    </source>
</evidence>
<evidence type="ECO:0000313" key="2">
    <source>
        <dbReference type="EMBL" id="MBE5037765.1"/>
    </source>
</evidence>
<organism evidence="2 3">
    <name type="scientific">Gemmiger gallinarum</name>
    <dbReference type="NCBI Taxonomy" id="2779354"/>
    <lineage>
        <taxon>Bacteria</taxon>
        <taxon>Bacillati</taxon>
        <taxon>Bacillota</taxon>
        <taxon>Clostridia</taxon>
        <taxon>Eubacteriales</taxon>
        <taxon>Gemmiger</taxon>
    </lineage>
</organism>
<dbReference type="Proteomes" id="UP000768567">
    <property type="component" value="Unassembled WGS sequence"/>
</dbReference>
<keyword evidence="1" id="KW-0812">Transmembrane</keyword>
<sequence length="120" mass="14141">MPLFDQMYIARNTAAFFAVLFLVLGVSMVAYQLQRWKTRREMETITRREQELYLRIKKEMRALEDLRLAQHDAKNELLVLQGFLERGEPDAARRYLDALLARQQELERQEPPSGPADSMK</sequence>
<protein>
    <submittedName>
        <fullName evidence="2">Uncharacterized protein</fullName>
    </submittedName>
</protein>
<dbReference type="RefSeq" id="WP_193501355.1">
    <property type="nucleotide sequence ID" value="NZ_JADCKC010000002.1"/>
</dbReference>
<comment type="caution">
    <text evidence="2">The sequence shown here is derived from an EMBL/GenBank/DDBJ whole genome shotgun (WGS) entry which is preliminary data.</text>
</comment>
<evidence type="ECO:0000256" key="1">
    <source>
        <dbReference type="SAM" id="Phobius"/>
    </source>
</evidence>